<protein>
    <submittedName>
        <fullName evidence="4">SDR family oxidoreductase</fullName>
    </submittedName>
</protein>
<dbReference type="KEGG" id="paun:MJA45_26865"/>
<accession>A0AA96LFI8</accession>
<dbReference type="InterPro" id="IPR036291">
    <property type="entry name" value="NAD(P)-bd_dom_sf"/>
</dbReference>
<feature type="domain" description="Ketoreductase" evidence="3">
    <location>
        <begin position="7"/>
        <end position="195"/>
    </location>
</feature>
<dbReference type="Pfam" id="PF13561">
    <property type="entry name" value="adh_short_C2"/>
    <property type="match status" value="1"/>
</dbReference>
<dbReference type="SMART" id="SM00822">
    <property type="entry name" value="PKS_KR"/>
    <property type="match status" value="1"/>
</dbReference>
<dbReference type="Gene3D" id="3.40.50.720">
    <property type="entry name" value="NAD(P)-binding Rossmann-like Domain"/>
    <property type="match status" value="1"/>
</dbReference>
<dbReference type="FunFam" id="3.40.50.720:FF:000084">
    <property type="entry name" value="Short-chain dehydrogenase reductase"/>
    <property type="match status" value="1"/>
</dbReference>
<dbReference type="SUPFAM" id="SSF51735">
    <property type="entry name" value="NAD(P)-binding Rossmann-fold domains"/>
    <property type="match status" value="1"/>
</dbReference>
<evidence type="ECO:0000313" key="4">
    <source>
        <dbReference type="EMBL" id="WNQ11180.1"/>
    </source>
</evidence>
<evidence type="ECO:0000259" key="3">
    <source>
        <dbReference type="SMART" id="SM00822"/>
    </source>
</evidence>
<dbReference type="GO" id="GO:0008206">
    <property type="term" value="P:bile acid metabolic process"/>
    <property type="evidence" value="ECO:0007669"/>
    <property type="project" value="UniProtKB-ARBA"/>
</dbReference>
<sequence length="254" mass="26986">MLQLKNKTALVTGASRGIGRAIAERLAQEGALVAVHYARNREAADEAVEHIREEGGEAFAVQADLGSMTGIRQMFEALDREWAERTGEARFDILVNNAGVPLISPLEELTEQALDEAIAVNVKGMLFVIQQALPRLRDGGRILNLSSAVTRIAFPDLIGYSLTKGAVNTITLTLAKALGPRQITVNAIQPGMTETDMNAAVFGNPDGRAFAAGLSALGGWAQPEDIADAAFFLSSADSRWVTGQLLEVSGGTNL</sequence>
<organism evidence="4 5">
    <name type="scientific">Paenibacillus aurantius</name>
    <dbReference type="NCBI Taxonomy" id="2918900"/>
    <lineage>
        <taxon>Bacteria</taxon>
        <taxon>Bacillati</taxon>
        <taxon>Bacillota</taxon>
        <taxon>Bacilli</taxon>
        <taxon>Bacillales</taxon>
        <taxon>Paenibacillaceae</taxon>
        <taxon>Paenibacillus</taxon>
    </lineage>
</organism>
<comment type="similarity">
    <text evidence="1">Belongs to the short-chain dehydrogenases/reductases (SDR) family.</text>
</comment>
<proteinExistence type="inferred from homology"/>
<dbReference type="GO" id="GO:0016491">
    <property type="term" value="F:oxidoreductase activity"/>
    <property type="evidence" value="ECO:0007669"/>
    <property type="project" value="UniProtKB-KW"/>
</dbReference>
<evidence type="ECO:0000313" key="5">
    <source>
        <dbReference type="Proteomes" id="UP001305702"/>
    </source>
</evidence>
<dbReference type="AlphaFoldDB" id="A0AA96LFI8"/>
<dbReference type="Proteomes" id="UP001305702">
    <property type="component" value="Chromosome"/>
</dbReference>
<dbReference type="PANTHER" id="PTHR43639">
    <property type="entry name" value="OXIDOREDUCTASE, SHORT-CHAIN DEHYDROGENASE/REDUCTASE FAMILY (AFU_ORTHOLOGUE AFUA_5G02870)"/>
    <property type="match status" value="1"/>
</dbReference>
<dbReference type="PRINTS" id="PR00080">
    <property type="entry name" value="SDRFAMILY"/>
</dbReference>
<dbReference type="PRINTS" id="PR00081">
    <property type="entry name" value="GDHRDH"/>
</dbReference>
<reference evidence="4 5" key="1">
    <citation type="submission" date="2022-02" db="EMBL/GenBank/DDBJ databases">
        <title>Paenibacillus sp. MBLB1776 Whole Genome Shotgun Sequencing.</title>
        <authorList>
            <person name="Hwang C.Y."/>
            <person name="Cho E.-S."/>
            <person name="Seo M.-J."/>
        </authorList>
    </citation>
    <scope>NUCLEOTIDE SEQUENCE [LARGE SCALE GENOMIC DNA]</scope>
    <source>
        <strain evidence="4 5">MBLB1776</strain>
    </source>
</reference>
<evidence type="ECO:0000256" key="2">
    <source>
        <dbReference type="ARBA" id="ARBA00023002"/>
    </source>
</evidence>
<dbReference type="InterPro" id="IPR002347">
    <property type="entry name" value="SDR_fam"/>
</dbReference>
<keyword evidence="2" id="KW-0560">Oxidoreductase</keyword>
<dbReference type="RefSeq" id="WP_315604956.1">
    <property type="nucleotide sequence ID" value="NZ_CP130318.1"/>
</dbReference>
<dbReference type="EMBL" id="CP130318">
    <property type="protein sequence ID" value="WNQ11180.1"/>
    <property type="molecule type" value="Genomic_DNA"/>
</dbReference>
<keyword evidence="5" id="KW-1185">Reference proteome</keyword>
<dbReference type="InterPro" id="IPR057326">
    <property type="entry name" value="KR_dom"/>
</dbReference>
<evidence type="ECO:0000256" key="1">
    <source>
        <dbReference type="ARBA" id="ARBA00006484"/>
    </source>
</evidence>
<dbReference type="PANTHER" id="PTHR43639:SF1">
    <property type="entry name" value="SHORT-CHAIN DEHYDROGENASE_REDUCTASE FAMILY PROTEIN"/>
    <property type="match status" value="1"/>
</dbReference>
<name>A0AA96LFI8_9BACL</name>
<gene>
    <name evidence="4" type="ORF">MJA45_26865</name>
</gene>